<proteinExistence type="predicted"/>
<keyword evidence="2" id="KW-0812">Transmembrane</keyword>
<evidence type="ECO:0000313" key="3">
    <source>
        <dbReference type="EMBL" id="KAF2440837.1"/>
    </source>
</evidence>
<feature type="transmembrane region" description="Helical" evidence="2">
    <location>
        <begin position="545"/>
        <end position="568"/>
    </location>
</feature>
<dbReference type="PANTHER" id="PTHR35043:SF7">
    <property type="entry name" value="TRANSCRIPTION FACTOR DOMAIN-CONTAINING PROTEIN"/>
    <property type="match status" value="1"/>
</dbReference>
<keyword evidence="2" id="KW-1133">Transmembrane helix</keyword>
<reference evidence="3" key="1">
    <citation type="journal article" date="2020" name="Stud. Mycol.">
        <title>101 Dothideomycetes genomes: a test case for predicting lifestyles and emergence of pathogens.</title>
        <authorList>
            <person name="Haridas S."/>
            <person name="Albert R."/>
            <person name="Binder M."/>
            <person name="Bloem J."/>
            <person name="Labutti K."/>
            <person name="Salamov A."/>
            <person name="Andreopoulos B."/>
            <person name="Baker S."/>
            <person name="Barry K."/>
            <person name="Bills G."/>
            <person name="Bluhm B."/>
            <person name="Cannon C."/>
            <person name="Castanera R."/>
            <person name="Culley D."/>
            <person name="Daum C."/>
            <person name="Ezra D."/>
            <person name="Gonzalez J."/>
            <person name="Henrissat B."/>
            <person name="Kuo A."/>
            <person name="Liang C."/>
            <person name="Lipzen A."/>
            <person name="Lutzoni F."/>
            <person name="Magnuson J."/>
            <person name="Mondo S."/>
            <person name="Nolan M."/>
            <person name="Ohm R."/>
            <person name="Pangilinan J."/>
            <person name="Park H.-J."/>
            <person name="Ramirez L."/>
            <person name="Alfaro M."/>
            <person name="Sun H."/>
            <person name="Tritt A."/>
            <person name="Yoshinaga Y."/>
            <person name="Zwiers L.-H."/>
            <person name="Turgeon B."/>
            <person name="Goodwin S."/>
            <person name="Spatafora J."/>
            <person name="Crous P."/>
            <person name="Grigoriev I."/>
        </authorList>
    </citation>
    <scope>NUCLEOTIDE SEQUENCE</scope>
    <source>
        <strain evidence="3">CBS 690.94</strain>
    </source>
</reference>
<dbReference type="OrthoDB" id="9451547at2759"/>
<accession>A0A9P4PBG4</accession>
<name>A0A9P4PBG4_9PLEO</name>
<sequence>MDASCFSNHVRDGAFRNCITALCVVDQPAEKAGSHATILGLSLAPPLHLSVYDAIVSPFTRHLSLVRFTHIIGKGFLSVMIFHPNCTLPDSPPVFVSAPNVRSTTEILWNCISTVFLCTWSILFLNIPPQTRPRTKTQWMRKRFSLFTMKVKWMIITLLAPEFIMGLALSNFWSARCNHKTLKCLADEDGVDWSRAHTFYADMGGFVIEFKEASSYDTAETSNESPHEEGGQSAQPPPPLTFHSNIEERNSEAIPLVDMPSPGPEAGQHVTSYRNSGREQNAITAEQRYFGIVGEGYSPFWGGESKMDKLDKLGLPAWKMDREYRGMVAELLNPPHTLADLATKLHLQGSIWVLNAQQLVKARRKRVISRLPQLSEAELGDKNKGDYLVKTLALLQIAWMLAQLVTRWKNKRPVSQLEVMTLSFAACAVVIYALILPRPQGVETPTVVLGRRATLDKMRSIANADSSPLTMRRFYTIPNDMIHHDRAFSVGAGLGAILFGILHVVAWDFTFPTAVERKLWRVSSVTTVATPICSLALLITFETEWIEISSVISIFLMNIAFIVARLFLLVEAFRSLYYQPVDVFVATWGR</sequence>
<feature type="transmembrane region" description="Helical" evidence="2">
    <location>
        <begin position="151"/>
        <end position="173"/>
    </location>
</feature>
<dbReference type="Proteomes" id="UP000799764">
    <property type="component" value="Unassembled WGS sequence"/>
</dbReference>
<feature type="transmembrane region" description="Helical" evidence="2">
    <location>
        <begin position="519"/>
        <end position="539"/>
    </location>
</feature>
<dbReference type="AlphaFoldDB" id="A0A9P4PBG4"/>
<evidence type="ECO:0000313" key="4">
    <source>
        <dbReference type="Proteomes" id="UP000799764"/>
    </source>
</evidence>
<evidence type="ECO:0000256" key="2">
    <source>
        <dbReference type="SAM" id="Phobius"/>
    </source>
</evidence>
<dbReference type="PANTHER" id="PTHR35043">
    <property type="entry name" value="TRANSCRIPTION FACTOR DOMAIN-CONTAINING PROTEIN"/>
    <property type="match status" value="1"/>
</dbReference>
<feature type="transmembrane region" description="Helical" evidence="2">
    <location>
        <begin position="487"/>
        <end position="507"/>
    </location>
</feature>
<organism evidence="3 4">
    <name type="scientific">Karstenula rhodostoma CBS 690.94</name>
    <dbReference type="NCBI Taxonomy" id="1392251"/>
    <lineage>
        <taxon>Eukaryota</taxon>
        <taxon>Fungi</taxon>
        <taxon>Dikarya</taxon>
        <taxon>Ascomycota</taxon>
        <taxon>Pezizomycotina</taxon>
        <taxon>Dothideomycetes</taxon>
        <taxon>Pleosporomycetidae</taxon>
        <taxon>Pleosporales</taxon>
        <taxon>Massarineae</taxon>
        <taxon>Didymosphaeriaceae</taxon>
        <taxon>Karstenula</taxon>
    </lineage>
</organism>
<feature type="transmembrane region" description="Helical" evidence="2">
    <location>
        <begin position="417"/>
        <end position="435"/>
    </location>
</feature>
<keyword evidence="4" id="KW-1185">Reference proteome</keyword>
<feature type="region of interest" description="Disordered" evidence="1">
    <location>
        <begin position="217"/>
        <end position="244"/>
    </location>
</feature>
<feature type="transmembrane region" description="Helical" evidence="2">
    <location>
        <begin position="107"/>
        <end position="127"/>
    </location>
</feature>
<evidence type="ECO:0000256" key="1">
    <source>
        <dbReference type="SAM" id="MobiDB-lite"/>
    </source>
</evidence>
<keyword evidence="2" id="KW-0472">Membrane</keyword>
<comment type="caution">
    <text evidence="3">The sequence shown here is derived from an EMBL/GenBank/DDBJ whole genome shotgun (WGS) entry which is preliminary data.</text>
</comment>
<gene>
    <name evidence="3" type="ORF">P171DRAFT_434593</name>
</gene>
<protein>
    <submittedName>
        <fullName evidence="3">Uncharacterized protein</fullName>
    </submittedName>
</protein>
<dbReference type="EMBL" id="MU001506">
    <property type="protein sequence ID" value="KAF2440837.1"/>
    <property type="molecule type" value="Genomic_DNA"/>
</dbReference>